<name>A0A0D2JBR8_9BACT</name>
<keyword evidence="1" id="KW-0479">Metal-binding</keyword>
<dbReference type="EMBL" id="AZAC01000017">
    <property type="protein sequence ID" value="KIX13236.1"/>
    <property type="molecule type" value="Genomic_DNA"/>
</dbReference>
<proteinExistence type="predicted"/>
<dbReference type="STRING" id="1429043.X474_15270"/>
<dbReference type="OrthoDB" id="1624022at2"/>
<accession>A0A0D2JBR8</accession>
<comment type="caution">
    <text evidence="3">The sequence shown here is derived from an EMBL/GenBank/DDBJ whole genome shotgun (WGS) entry which is preliminary data.</text>
</comment>
<feature type="signal peptide" evidence="2">
    <location>
        <begin position="1"/>
        <end position="34"/>
    </location>
</feature>
<reference evidence="3 4" key="1">
    <citation type="submission" date="2013-11" db="EMBL/GenBank/DDBJ databases">
        <title>Metagenomic analysis of a methanogenic consortium involved in long chain n-alkane degradation.</title>
        <authorList>
            <person name="Davidova I.A."/>
            <person name="Callaghan A.V."/>
            <person name="Wawrik B."/>
            <person name="Pruitt S."/>
            <person name="Marks C."/>
            <person name="Duncan K.E."/>
            <person name="Suflita J.M."/>
        </authorList>
    </citation>
    <scope>NUCLEOTIDE SEQUENCE [LARGE SCALE GENOMIC DNA]</scope>
    <source>
        <strain evidence="3 4">SPR</strain>
    </source>
</reference>
<dbReference type="AlphaFoldDB" id="A0A0D2JBR8"/>
<evidence type="ECO:0000313" key="3">
    <source>
        <dbReference type="EMBL" id="KIX13236.1"/>
    </source>
</evidence>
<dbReference type="GO" id="GO:0051536">
    <property type="term" value="F:iron-sulfur cluster binding"/>
    <property type="evidence" value="ECO:0007669"/>
    <property type="project" value="UniProtKB-KW"/>
</dbReference>
<keyword evidence="1" id="KW-0408">Iron</keyword>
<dbReference type="InterPro" id="IPR006311">
    <property type="entry name" value="TAT_signal"/>
</dbReference>
<protein>
    <submittedName>
        <fullName evidence="3">Tat pathway signal sequence</fullName>
    </submittedName>
</protein>
<keyword evidence="4" id="KW-1185">Reference proteome</keyword>
<dbReference type="InParanoid" id="A0A0D2JBR8"/>
<dbReference type="Proteomes" id="UP000032233">
    <property type="component" value="Unassembled WGS sequence"/>
</dbReference>
<gene>
    <name evidence="3" type="ORF">X474_15270</name>
</gene>
<evidence type="ECO:0000313" key="4">
    <source>
        <dbReference type="Proteomes" id="UP000032233"/>
    </source>
</evidence>
<sequence>MPEKTIERRCFLKLGLAAGAVGAAALAMPKFSLAAVKSIKFSDCQAMSPVKMAENSRLVMDSWKYLKATVETIKDPGIRKTVKEILANPAPTLAEDLMDGKNRKQVYGELKAKGYVEKIAYDQFLPAVNDPGRSPFPFYAGPGSGYSSHHSYPGGLVTHTAANLVISLSIYDTYRKVYGFGLNRDMVITSQVLHDLHKPWVFQWAEDGESRTELSLAGTGEHHSLSVAESFKRGLPAEFCVAQACAHNHPGFPKEEAGPVNWITTAGILLGIDPREKGLLSPDGKTLPRPRRMENFVCHLGDHDWILTVPAAKWLIPVLQRIAQEEYGLEKSDLKTKKFNQFRNYVFSQATIMTLYETYSTKGYKELLGVVKAMVAKG</sequence>
<keyword evidence="2" id="KW-0732">Signal</keyword>
<organism evidence="3 4">
    <name type="scientific">Dethiosulfatarculus sandiegensis</name>
    <dbReference type="NCBI Taxonomy" id="1429043"/>
    <lineage>
        <taxon>Bacteria</taxon>
        <taxon>Pseudomonadati</taxon>
        <taxon>Thermodesulfobacteriota</taxon>
        <taxon>Desulfarculia</taxon>
        <taxon>Desulfarculales</taxon>
        <taxon>Desulfarculaceae</taxon>
        <taxon>Dethiosulfatarculus</taxon>
    </lineage>
</organism>
<dbReference type="PROSITE" id="PS51318">
    <property type="entry name" value="TAT"/>
    <property type="match status" value="1"/>
</dbReference>
<evidence type="ECO:0000256" key="1">
    <source>
        <dbReference type="ARBA" id="ARBA00023014"/>
    </source>
</evidence>
<dbReference type="PATRIC" id="fig|1429043.3.peg.3233"/>
<evidence type="ECO:0000256" key="2">
    <source>
        <dbReference type="SAM" id="SignalP"/>
    </source>
</evidence>
<dbReference type="RefSeq" id="WP_044349666.1">
    <property type="nucleotide sequence ID" value="NZ_AZAC01000017.1"/>
</dbReference>
<feature type="chain" id="PRO_5002261485" evidence="2">
    <location>
        <begin position="35"/>
        <end position="378"/>
    </location>
</feature>
<keyword evidence="1" id="KW-0411">Iron-sulfur</keyword>